<dbReference type="AlphaFoldDB" id="A0A0T5NU87"/>
<dbReference type="RefSeq" id="WP_057792995.1">
    <property type="nucleotide sequence ID" value="NZ_LAXJ01000009.1"/>
</dbReference>
<dbReference type="Pfam" id="PF14026">
    <property type="entry name" value="SCO4226-like"/>
    <property type="match status" value="1"/>
</dbReference>
<comment type="caution">
    <text evidence="2">The sequence shown here is derived from an EMBL/GenBank/DDBJ whole genome shotgun (WGS) entry which is preliminary data.</text>
</comment>
<evidence type="ECO:0000256" key="1">
    <source>
        <dbReference type="SAM" id="MobiDB-lite"/>
    </source>
</evidence>
<reference evidence="2 3" key="1">
    <citation type="submission" date="2015-04" db="EMBL/GenBank/DDBJ databases">
        <title>The draft genome sequence of Roseovarius sp.R12b.</title>
        <authorList>
            <person name="Li G."/>
            <person name="Lai Q."/>
            <person name="Shao Z."/>
            <person name="Yan P."/>
        </authorList>
    </citation>
    <scope>NUCLEOTIDE SEQUENCE [LARGE SCALE GENOMIC DNA]</scope>
    <source>
        <strain evidence="2 3">R12B</strain>
    </source>
</reference>
<dbReference type="InterPro" id="IPR025336">
    <property type="entry name" value="SCO4226-like"/>
</dbReference>
<dbReference type="PATRIC" id="fig|1641875.4.peg.4483"/>
<name>A0A0T5NU87_9RHOB</name>
<dbReference type="OrthoDB" id="9800027at2"/>
<evidence type="ECO:0000313" key="2">
    <source>
        <dbReference type="EMBL" id="KRS12485.1"/>
    </source>
</evidence>
<gene>
    <name evidence="2" type="ORF">XM53_10325</name>
</gene>
<organism evidence="2 3">
    <name type="scientific">Roseovarius atlanticus</name>
    <dbReference type="NCBI Taxonomy" id="1641875"/>
    <lineage>
        <taxon>Bacteria</taxon>
        <taxon>Pseudomonadati</taxon>
        <taxon>Pseudomonadota</taxon>
        <taxon>Alphaproteobacteria</taxon>
        <taxon>Rhodobacterales</taxon>
        <taxon>Roseobacteraceae</taxon>
        <taxon>Roseovarius</taxon>
    </lineage>
</organism>
<evidence type="ECO:0008006" key="4">
    <source>
        <dbReference type="Google" id="ProtNLM"/>
    </source>
</evidence>
<dbReference type="Proteomes" id="UP000051295">
    <property type="component" value="Unassembled WGS sequence"/>
</dbReference>
<keyword evidence="3" id="KW-1185">Reference proteome</keyword>
<feature type="region of interest" description="Disordered" evidence="1">
    <location>
        <begin position="75"/>
        <end position="98"/>
    </location>
</feature>
<proteinExistence type="predicted"/>
<protein>
    <recommendedName>
        <fullName evidence="4">DUF4242 domain-containing protein</fullName>
    </recommendedName>
</protein>
<sequence length="98" mass="10833">MELYMIRRRGIWANDEELAATNVKSVEAGEAMAGRLRWIRSYAVTEADGRIGSVCFYEAESPDAIREHGERIGAPSEEVQPVRGAAVKQPDPQPVVYG</sequence>
<dbReference type="EMBL" id="LAXJ01000009">
    <property type="protein sequence ID" value="KRS12485.1"/>
    <property type="molecule type" value="Genomic_DNA"/>
</dbReference>
<evidence type="ECO:0000313" key="3">
    <source>
        <dbReference type="Proteomes" id="UP000051295"/>
    </source>
</evidence>
<accession>A0A0T5NU87</accession>